<protein>
    <submittedName>
        <fullName evidence="6">Peptide-binding protein</fullName>
    </submittedName>
</protein>
<evidence type="ECO:0000256" key="4">
    <source>
        <dbReference type="SAM" id="SignalP"/>
    </source>
</evidence>
<evidence type="ECO:0000256" key="2">
    <source>
        <dbReference type="ARBA" id="ARBA00022448"/>
    </source>
</evidence>
<evidence type="ECO:0000259" key="5">
    <source>
        <dbReference type="Pfam" id="PF00496"/>
    </source>
</evidence>
<dbReference type="AlphaFoldDB" id="A0A5R9GTW1"/>
<dbReference type="Gene3D" id="3.10.105.10">
    <property type="entry name" value="Dipeptide-binding Protein, Domain 3"/>
    <property type="match status" value="1"/>
</dbReference>
<dbReference type="Proteomes" id="UP000306585">
    <property type="component" value="Unassembled WGS sequence"/>
</dbReference>
<dbReference type="SUPFAM" id="SSF53850">
    <property type="entry name" value="Periplasmic binding protein-like II"/>
    <property type="match status" value="1"/>
</dbReference>
<keyword evidence="3 4" id="KW-0732">Signal</keyword>
<dbReference type="GO" id="GO:0015833">
    <property type="term" value="P:peptide transport"/>
    <property type="evidence" value="ECO:0007669"/>
    <property type="project" value="TreeGrafter"/>
</dbReference>
<evidence type="ECO:0000256" key="3">
    <source>
        <dbReference type="ARBA" id="ARBA00022729"/>
    </source>
</evidence>
<dbReference type="RefSeq" id="WP_138238958.1">
    <property type="nucleotide sequence ID" value="NZ_VBRY01000005.1"/>
</dbReference>
<keyword evidence="2" id="KW-0813">Transport</keyword>
<dbReference type="CDD" id="cd08514">
    <property type="entry name" value="PBP2_AppA_like"/>
    <property type="match status" value="1"/>
</dbReference>
<comment type="similarity">
    <text evidence="1">Belongs to the bacterial solute-binding protein 5 family.</text>
</comment>
<dbReference type="Gene3D" id="3.40.190.10">
    <property type="entry name" value="Periplasmic binding protein-like II"/>
    <property type="match status" value="1"/>
</dbReference>
<dbReference type="Pfam" id="PF00496">
    <property type="entry name" value="SBP_bac_5"/>
    <property type="match status" value="1"/>
</dbReference>
<evidence type="ECO:0000256" key="1">
    <source>
        <dbReference type="ARBA" id="ARBA00005695"/>
    </source>
</evidence>
<dbReference type="Gene3D" id="3.90.76.10">
    <property type="entry name" value="Dipeptide-binding Protein, Domain 1"/>
    <property type="match status" value="1"/>
</dbReference>
<accession>A0A5R9GTW1</accession>
<dbReference type="InterPro" id="IPR030678">
    <property type="entry name" value="Peptide/Ni-bd"/>
</dbReference>
<evidence type="ECO:0000313" key="7">
    <source>
        <dbReference type="Proteomes" id="UP000306585"/>
    </source>
</evidence>
<reference evidence="6 7" key="1">
    <citation type="journal article" date="2019" name="Appl. Environ. Microbiol.">
        <title>Environmental Evidence and Genomic Insight of Iron-oxidizing Bacteria Preference Towards More Corrosion Resistant Stainless Steel at Higher Salinities.</title>
        <authorList>
            <person name="Garrison C.E."/>
            <person name="Price K.A."/>
            <person name="Field E.K."/>
        </authorList>
    </citation>
    <scope>NUCLEOTIDE SEQUENCE [LARGE SCALE GENOMIC DNA]</scope>
    <source>
        <strain evidence="6 7">P3</strain>
    </source>
</reference>
<feature type="signal peptide" evidence="4">
    <location>
        <begin position="1"/>
        <end position="28"/>
    </location>
</feature>
<dbReference type="InterPro" id="IPR000914">
    <property type="entry name" value="SBP_5_dom"/>
</dbReference>
<comment type="caution">
    <text evidence="6">The sequence shown here is derived from an EMBL/GenBank/DDBJ whole genome shotgun (WGS) entry which is preliminary data.</text>
</comment>
<organism evidence="6 7">
    <name type="scientific">Mariprofundus erugo</name>
    <dbReference type="NCBI Taxonomy" id="2528639"/>
    <lineage>
        <taxon>Bacteria</taxon>
        <taxon>Pseudomonadati</taxon>
        <taxon>Pseudomonadota</taxon>
        <taxon>Candidatius Mariprofundia</taxon>
        <taxon>Mariprofundales</taxon>
        <taxon>Mariprofundaceae</taxon>
        <taxon>Mariprofundus</taxon>
    </lineage>
</organism>
<dbReference type="PANTHER" id="PTHR30290:SF38">
    <property type="entry name" value="D,D-DIPEPTIDE-BINDING PERIPLASMIC PROTEIN DDPA-RELATED"/>
    <property type="match status" value="1"/>
</dbReference>
<dbReference type="GO" id="GO:0030288">
    <property type="term" value="C:outer membrane-bounded periplasmic space"/>
    <property type="evidence" value="ECO:0007669"/>
    <property type="project" value="UniProtKB-ARBA"/>
</dbReference>
<proteinExistence type="inferred from homology"/>
<dbReference type="GO" id="GO:0043190">
    <property type="term" value="C:ATP-binding cassette (ABC) transporter complex"/>
    <property type="evidence" value="ECO:0007669"/>
    <property type="project" value="InterPro"/>
</dbReference>
<dbReference type="InterPro" id="IPR039424">
    <property type="entry name" value="SBP_5"/>
</dbReference>
<dbReference type="FunFam" id="3.10.105.10:FF:000006">
    <property type="entry name" value="Peptide ABC transporter substrate-binding protein"/>
    <property type="match status" value="1"/>
</dbReference>
<dbReference type="PIRSF" id="PIRSF002741">
    <property type="entry name" value="MppA"/>
    <property type="match status" value="1"/>
</dbReference>
<dbReference type="EMBL" id="VBRY01000005">
    <property type="protein sequence ID" value="TLS67522.1"/>
    <property type="molecule type" value="Genomic_DNA"/>
</dbReference>
<feature type="domain" description="Solute-binding protein family 5" evidence="5">
    <location>
        <begin position="93"/>
        <end position="461"/>
    </location>
</feature>
<gene>
    <name evidence="6" type="ORF">FEF65_06280</name>
</gene>
<name>A0A5R9GTW1_9PROT</name>
<dbReference type="PANTHER" id="PTHR30290">
    <property type="entry name" value="PERIPLASMIC BINDING COMPONENT OF ABC TRANSPORTER"/>
    <property type="match status" value="1"/>
</dbReference>
<feature type="chain" id="PRO_5024418014" evidence="4">
    <location>
        <begin position="29"/>
        <end position="559"/>
    </location>
</feature>
<dbReference type="GO" id="GO:1904680">
    <property type="term" value="F:peptide transmembrane transporter activity"/>
    <property type="evidence" value="ECO:0007669"/>
    <property type="project" value="TreeGrafter"/>
</dbReference>
<evidence type="ECO:0000313" key="6">
    <source>
        <dbReference type="EMBL" id="TLS67522.1"/>
    </source>
</evidence>
<sequence length="559" mass="63407">MGQGPYFAKLIAPLATYLLALILCGCSASDSDQPTSLPYSAVADIPAAGDRLVDASSADASNLIPMIASDASSHAIAGQLYLPLLKYDKELNLTGQLASAWEVSADNLSITFHIRPDLKWSDGKPFTSADCAFTLKLIQDEHTQSAYKSDYALVRSFDTPDPLTFIVHYQEPFSPALASWSSLAILPEHVFAHEDIMHTELSRHPKATIGPYMLADWQSQQSILMRANPDYFDGPVWISERFTRIIPDRATQFLELSSGRIDSASLTPIQFRRLFDQRPSLKNHYERYKYLDFIYTYLGFNLKRPLFADVRVRQAIAYAIDRQEILDGVQLGLGETIASPYKPGTYWVNRQLKPRPFDPQQAKALLAEAGWRDSDGDGILDKDGKPFSFTILTNNGNQQRADAATIMQQRLKKVGIEVRIRLVEWSAFIENFINKRQFDAVILGWSLSPDPDQYSIWHSSQTGPRQFNFLSYHNDKVDAALDGARRTFDRKQRKAYYDTMQEEIWRDVPMVFLFAPYSLPVMHKRIHGIKPAPAGIGYNSEHWYVPRELQKYHPTAIQP</sequence>
<keyword evidence="7" id="KW-1185">Reference proteome</keyword>